<dbReference type="Proteomes" id="UP000823674">
    <property type="component" value="Chromosome A05"/>
</dbReference>
<protein>
    <submittedName>
        <fullName evidence="1">Uncharacterized protein</fullName>
    </submittedName>
</protein>
<evidence type="ECO:0000313" key="2">
    <source>
        <dbReference type="Proteomes" id="UP000823674"/>
    </source>
</evidence>
<accession>A0ABQ7MCZ8</accession>
<keyword evidence="2" id="KW-1185">Reference proteome</keyword>
<dbReference type="EMBL" id="JADBGQ010000005">
    <property type="protein sequence ID" value="KAG5396632.1"/>
    <property type="molecule type" value="Genomic_DNA"/>
</dbReference>
<proteinExistence type="predicted"/>
<organism evidence="1 2">
    <name type="scientific">Brassica rapa subsp. trilocularis</name>
    <dbReference type="NCBI Taxonomy" id="1813537"/>
    <lineage>
        <taxon>Eukaryota</taxon>
        <taxon>Viridiplantae</taxon>
        <taxon>Streptophyta</taxon>
        <taxon>Embryophyta</taxon>
        <taxon>Tracheophyta</taxon>
        <taxon>Spermatophyta</taxon>
        <taxon>Magnoliopsida</taxon>
        <taxon>eudicotyledons</taxon>
        <taxon>Gunneridae</taxon>
        <taxon>Pentapetalae</taxon>
        <taxon>rosids</taxon>
        <taxon>malvids</taxon>
        <taxon>Brassicales</taxon>
        <taxon>Brassicaceae</taxon>
        <taxon>Brassiceae</taxon>
        <taxon>Brassica</taxon>
    </lineage>
</organism>
<name>A0ABQ7MCZ8_BRACM</name>
<sequence length="109" mass="12295">MAFIDDDEEEDYVPQSATNYYFEDDDKEPVSFVSCQGLEVRPFQLQSGDLCSHEGSTLSFVRTEISRLKLERSNLQALTSLCRGKRPSSEVPLKYKPAALPSTFSLSLH</sequence>
<reference evidence="1 2" key="1">
    <citation type="submission" date="2021-03" db="EMBL/GenBank/DDBJ databases">
        <authorList>
            <person name="King G.J."/>
            <person name="Bancroft I."/>
            <person name="Baten A."/>
            <person name="Bloomfield J."/>
            <person name="Borpatragohain P."/>
            <person name="He Z."/>
            <person name="Irish N."/>
            <person name="Irwin J."/>
            <person name="Liu K."/>
            <person name="Mauleon R.P."/>
            <person name="Moore J."/>
            <person name="Morris R."/>
            <person name="Ostergaard L."/>
            <person name="Wang B."/>
            <person name="Wells R."/>
        </authorList>
    </citation>
    <scope>NUCLEOTIDE SEQUENCE [LARGE SCALE GENOMIC DNA]</scope>
    <source>
        <strain evidence="1">R-o-18</strain>
        <tissue evidence="1">Leaf</tissue>
    </source>
</reference>
<gene>
    <name evidence="1" type="primary">A05g502180.1_BraROA</name>
    <name evidence="1" type="ORF">IGI04_018446</name>
</gene>
<evidence type="ECO:0000313" key="1">
    <source>
        <dbReference type="EMBL" id="KAG5396632.1"/>
    </source>
</evidence>
<comment type="caution">
    <text evidence="1">The sequence shown here is derived from an EMBL/GenBank/DDBJ whole genome shotgun (WGS) entry which is preliminary data.</text>
</comment>